<feature type="chain" id="PRO_5030063673" evidence="4">
    <location>
        <begin position="26"/>
        <end position="328"/>
    </location>
</feature>
<evidence type="ECO:0000256" key="3">
    <source>
        <dbReference type="ARBA" id="ARBA00022729"/>
    </source>
</evidence>
<feature type="domain" description="SsuA/THI5-like" evidence="5">
    <location>
        <begin position="55"/>
        <end position="233"/>
    </location>
</feature>
<keyword evidence="3 4" id="KW-0732">Signal</keyword>
<dbReference type="PROSITE" id="PS51257">
    <property type="entry name" value="PROKAR_LIPOPROTEIN"/>
    <property type="match status" value="1"/>
</dbReference>
<dbReference type="GO" id="GO:0042597">
    <property type="term" value="C:periplasmic space"/>
    <property type="evidence" value="ECO:0007669"/>
    <property type="project" value="UniProtKB-SubCell"/>
</dbReference>
<evidence type="ECO:0000259" key="5">
    <source>
        <dbReference type="Pfam" id="PF09084"/>
    </source>
</evidence>
<organism evidence="6 7">
    <name type="scientific">Pelolinea submarina</name>
    <dbReference type="NCBI Taxonomy" id="913107"/>
    <lineage>
        <taxon>Bacteria</taxon>
        <taxon>Bacillati</taxon>
        <taxon>Chloroflexota</taxon>
        <taxon>Anaerolineae</taxon>
        <taxon>Anaerolineales</taxon>
        <taxon>Anaerolineaceae</taxon>
        <taxon>Pelolinea</taxon>
    </lineage>
</organism>
<dbReference type="RefSeq" id="WP_158675132.1">
    <property type="nucleotide sequence ID" value="NZ_AP018437.1"/>
</dbReference>
<protein>
    <submittedName>
        <fullName evidence="6">ABC-type nitrate/sulfonate/bicarbonate transport system substrate-binding protein</fullName>
    </submittedName>
</protein>
<dbReference type="OrthoDB" id="286202at2"/>
<comment type="caution">
    <text evidence="6">The sequence shown here is derived from an EMBL/GenBank/DDBJ whole genome shotgun (WGS) entry which is preliminary data.</text>
</comment>
<dbReference type="SUPFAM" id="SSF53850">
    <property type="entry name" value="Periplasmic binding protein-like II"/>
    <property type="match status" value="1"/>
</dbReference>
<dbReference type="AlphaFoldDB" id="A0A347ZW18"/>
<dbReference type="Proteomes" id="UP000256388">
    <property type="component" value="Unassembled WGS sequence"/>
</dbReference>
<evidence type="ECO:0000256" key="4">
    <source>
        <dbReference type="SAM" id="SignalP"/>
    </source>
</evidence>
<keyword evidence="7" id="KW-1185">Reference proteome</keyword>
<evidence type="ECO:0000313" key="7">
    <source>
        <dbReference type="Proteomes" id="UP000256388"/>
    </source>
</evidence>
<accession>A0A347ZW18</accession>
<dbReference type="Pfam" id="PF09084">
    <property type="entry name" value="NMT1"/>
    <property type="match status" value="1"/>
</dbReference>
<feature type="signal peptide" evidence="4">
    <location>
        <begin position="1"/>
        <end position="25"/>
    </location>
</feature>
<sequence>MKPAHIFRKFFQSLILILLTTGISACQPAKQPLHYGGQLYADELLLQGMNTWAAHGSQVEHVLYRNPDDLITAFQNGIADVALFSDIQTAQIFSAMGEDALIIAVSESGNRVSTIVRADSEITSWADLSGKKVALRSGSGAELALKRYFALNSNLDWDAIEWVNLPVEDMPAALSGGTVDAITATEPIPAMAQAGGGMRVMQSYGDCCPAPLVLVTTRDYARQNSQLLIAFLQGQLDKAALIRSDAALAARTASAQAAVYGLDVPAAAYHIVFKRVNFDMTLEGPLLSALENTAADMVNAGLLEEEPSFQVDLQYLESAIEKNSPEIP</sequence>
<dbReference type="PANTHER" id="PTHR30024:SF47">
    <property type="entry name" value="TAURINE-BINDING PERIPLASMIC PROTEIN"/>
    <property type="match status" value="1"/>
</dbReference>
<name>A0A347ZW18_9CHLR</name>
<evidence type="ECO:0000256" key="2">
    <source>
        <dbReference type="ARBA" id="ARBA00010742"/>
    </source>
</evidence>
<comment type="similarity">
    <text evidence="2">Belongs to the bacterial solute-binding protein SsuA/TauA family.</text>
</comment>
<dbReference type="PANTHER" id="PTHR30024">
    <property type="entry name" value="ALIPHATIC SULFONATES-BINDING PROTEIN-RELATED"/>
    <property type="match status" value="1"/>
</dbReference>
<proteinExistence type="inferred from homology"/>
<evidence type="ECO:0000256" key="1">
    <source>
        <dbReference type="ARBA" id="ARBA00004418"/>
    </source>
</evidence>
<dbReference type="Gene3D" id="3.40.190.10">
    <property type="entry name" value="Periplasmic binding protein-like II"/>
    <property type="match status" value="2"/>
</dbReference>
<dbReference type="InterPro" id="IPR015168">
    <property type="entry name" value="SsuA/THI5"/>
</dbReference>
<dbReference type="EMBL" id="QUMS01000003">
    <property type="protein sequence ID" value="REG07195.1"/>
    <property type="molecule type" value="Genomic_DNA"/>
</dbReference>
<reference evidence="6 7" key="1">
    <citation type="submission" date="2018-08" db="EMBL/GenBank/DDBJ databases">
        <title>Genomic Encyclopedia of Type Strains, Phase IV (KMG-IV): sequencing the most valuable type-strain genomes for metagenomic binning, comparative biology and taxonomic classification.</title>
        <authorList>
            <person name="Goeker M."/>
        </authorList>
    </citation>
    <scope>NUCLEOTIDE SEQUENCE [LARGE SCALE GENOMIC DNA]</scope>
    <source>
        <strain evidence="6 7">DSM 23923</strain>
    </source>
</reference>
<evidence type="ECO:0000313" key="6">
    <source>
        <dbReference type="EMBL" id="REG07195.1"/>
    </source>
</evidence>
<comment type="subcellular location">
    <subcellularLocation>
        <location evidence="1">Periplasm</location>
    </subcellularLocation>
</comment>
<gene>
    <name evidence="6" type="ORF">DFR64_2399</name>
</gene>